<sequence length="76" mass="8753">MKVVRDYDPIVFASEFRSPDAMLKQFLRRSAATTKEAGRRAHFLAKPTHAARKRRGNLLERRRAAEGELDPFRARG</sequence>
<name>A0A0F9BPQ3_9ZZZZ</name>
<protein>
    <submittedName>
        <fullName evidence="1">Uncharacterized protein</fullName>
    </submittedName>
</protein>
<accession>A0A0F9BPQ3</accession>
<organism evidence="1">
    <name type="scientific">marine sediment metagenome</name>
    <dbReference type="NCBI Taxonomy" id="412755"/>
    <lineage>
        <taxon>unclassified sequences</taxon>
        <taxon>metagenomes</taxon>
        <taxon>ecological metagenomes</taxon>
    </lineage>
</organism>
<gene>
    <name evidence="1" type="ORF">LCGC14_2420890</name>
</gene>
<proteinExistence type="predicted"/>
<dbReference type="AlphaFoldDB" id="A0A0F9BPQ3"/>
<reference evidence="1" key="1">
    <citation type="journal article" date="2015" name="Nature">
        <title>Complex archaea that bridge the gap between prokaryotes and eukaryotes.</title>
        <authorList>
            <person name="Spang A."/>
            <person name="Saw J.H."/>
            <person name="Jorgensen S.L."/>
            <person name="Zaremba-Niedzwiedzka K."/>
            <person name="Martijn J."/>
            <person name="Lind A.E."/>
            <person name="van Eijk R."/>
            <person name="Schleper C."/>
            <person name="Guy L."/>
            <person name="Ettema T.J."/>
        </authorList>
    </citation>
    <scope>NUCLEOTIDE SEQUENCE</scope>
</reference>
<comment type="caution">
    <text evidence="1">The sequence shown here is derived from an EMBL/GenBank/DDBJ whole genome shotgun (WGS) entry which is preliminary data.</text>
</comment>
<evidence type="ECO:0000313" key="1">
    <source>
        <dbReference type="EMBL" id="KKL23884.1"/>
    </source>
</evidence>
<dbReference type="EMBL" id="LAZR01036803">
    <property type="protein sequence ID" value="KKL23884.1"/>
    <property type="molecule type" value="Genomic_DNA"/>
</dbReference>